<dbReference type="EMBL" id="CAJHJT010000001">
    <property type="protein sequence ID" value="CAD6993753.1"/>
    <property type="molecule type" value="Genomic_DNA"/>
</dbReference>
<comment type="caution">
    <text evidence="1">The sequence shown here is derived from an EMBL/GenBank/DDBJ whole genome shotgun (WGS) entry which is preliminary data.</text>
</comment>
<proteinExistence type="predicted"/>
<dbReference type="PANTHER" id="PTHR21261:SF6">
    <property type="entry name" value="BEATEN PATH IIA-RELATED"/>
    <property type="match status" value="1"/>
</dbReference>
<protein>
    <submittedName>
        <fullName evidence="1">(Mediterranean fruit fly) hypothetical protein</fullName>
    </submittedName>
</protein>
<keyword evidence="2" id="KW-1185">Reference proteome</keyword>
<dbReference type="PANTHER" id="PTHR21261">
    <property type="entry name" value="BEAT PROTEIN"/>
    <property type="match status" value="1"/>
</dbReference>
<organism evidence="1 2">
    <name type="scientific">Ceratitis capitata</name>
    <name type="common">Mediterranean fruit fly</name>
    <name type="synonym">Tephritis capitata</name>
    <dbReference type="NCBI Taxonomy" id="7213"/>
    <lineage>
        <taxon>Eukaryota</taxon>
        <taxon>Metazoa</taxon>
        <taxon>Ecdysozoa</taxon>
        <taxon>Arthropoda</taxon>
        <taxon>Hexapoda</taxon>
        <taxon>Insecta</taxon>
        <taxon>Pterygota</taxon>
        <taxon>Neoptera</taxon>
        <taxon>Endopterygota</taxon>
        <taxon>Diptera</taxon>
        <taxon>Brachycera</taxon>
        <taxon>Muscomorpha</taxon>
        <taxon>Tephritoidea</taxon>
        <taxon>Tephritidae</taxon>
        <taxon>Ceratitis</taxon>
        <taxon>Ceratitis</taxon>
    </lineage>
</organism>
<evidence type="ECO:0000313" key="2">
    <source>
        <dbReference type="Proteomes" id="UP000606786"/>
    </source>
</evidence>
<name>A0A811U8S6_CERCA</name>
<sequence>MCDLKANNFFNFNIPINLHFHFCLSLSRYHPQHMNAIVEGALRNVNLIIEPPAVRRGQHAIVRCLYDLEGTPLYSAKFIAVNWSSIAIHLVNFRIRKFFHFPAYMWISSFALRKPSECHQYHSGSGKRRNSRATTQRGVTVSMWGCRVTNSNATQVLIRNVGFGLSGNFSCEVTADAPLFSTATATELCKLSHWKSFEK</sequence>
<dbReference type="OrthoDB" id="196393at2759"/>
<dbReference type="Proteomes" id="UP000606786">
    <property type="component" value="Unassembled WGS sequence"/>
</dbReference>
<reference evidence="1" key="1">
    <citation type="submission" date="2020-11" db="EMBL/GenBank/DDBJ databases">
        <authorList>
            <person name="Whitehead M."/>
        </authorList>
    </citation>
    <scope>NUCLEOTIDE SEQUENCE</scope>
    <source>
        <strain evidence="1">EGII</strain>
    </source>
</reference>
<gene>
    <name evidence="1" type="ORF">CCAP1982_LOCUS2551</name>
</gene>
<dbReference type="AlphaFoldDB" id="A0A811U8S6"/>
<accession>A0A811U8S6</accession>
<evidence type="ECO:0000313" key="1">
    <source>
        <dbReference type="EMBL" id="CAD6993753.1"/>
    </source>
</evidence>